<name>A0A3Q2CYS8_CYPVA</name>
<dbReference type="Gene3D" id="2.60.120.920">
    <property type="match status" value="1"/>
</dbReference>
<dbReference type="InterPro" id="IPR006574">
    <property type="entry name" value="PRY"/>
</dbReference>
<feature type="domain" description="B30.2/SPRY" evidence="7">
    <location>
        <begin position="524"/>
        <end position="719"/>
    </location>
</feature>
<evidence type="ECO:0000256" key="3">
    <source>
        <dbReference type="ARBA" id="ARBA00022525"/>
    </source>
</evidence>
<evidence type="ECO:0000313" key="9">
    <source>
        <dbReference type="Proteomes" id="UP000265020"/>
    </source>
</evidence>
<dbReference type="GeneTree" id="ENSGT00390000014380"/>
<dbReference type="PRINTS" id="PR01407">
    <property type="entry name" value="BUTYPHLNCDUF"/>
</dbReference>
<dbReference type="Proteomes" id="UP000265020">
    <property type="component" value="Unassembled WGS sequence"/>
</dbReference>
<evidence type="ECO:0000256" key="2">
    <source>
        <dbReference type="ARBA" id="ARBA00006480"/>
    </source>
</evidence>
<dbReference type="PROSITE" id="PS50188">
    <property type="entry name" value="B302_SPRY"/>
    <property type="match status" value="1"/>
</dbReference>
<protein>
    <submittedName>
        <fullName evidence="8">Stonustoxin subunit alpha-like</fullName>
    </submittedName>
</protein>
<dbReference type="Pfam" id="PF13765">
    <property type="entry name" value="PRY"/>
    <property type="match status" value="1"/>
</dbReference>
<keyword evidence="5" id="KW-0354">Hemolysis</keyword>
<dbReference type="AlphaFoldDB" id="A0A3Q2CYS8"/>
<dbReference type="SMART" id="SM00449">
    <property type="entry name" value="SPRY"/>
    <property type="match status" value="1"/>
</dbReference>
<dbReference type="PANTHER" id="PTHR31594">
    <property type="entry name" value="AIG1-TYPE G DOMAIN-CONTAINING PROTEIN"/>
    <property type="match status" value="1"/>
</dbReference>
<dbReference type="InterPro" id="IPR040581">
    <property type="entry name" value="Thioredoxin_11"/>
</dbReference>
<dbReference type="GO" id="GO:0031640">
    <property type="term" value="P:killing of cells of another organism"/>
    <property type="evidence" value="ECO:0007669"/>
    <property type="project" value="UniProtKB-KW"/>
</dbReference>
<dbReference type="InterPro" id="IPR013320">
    <property type="entry name" value="ConA-like_dom_sf"/>
</dbReference>
<dbReference type="InterPro" id="IPR052090">
    <property type="entry name" value="Cytolytic_pore-forming_toxin"/>
</dbReference>
<evidence type="ECO:0000256" key="4">
    <source>
        <dbReference type="ARBA" id="ARBA00022656"/>
    </source>
</evidence>
<comment type="subcellular location">
    <subcellularLocation>
        <location evidence="1">Secreted</location>
    </subcellularLocation>
</comment>
<dbReference type="InterPro" id="IPR048997">
    <property type="entry name" value="Stonustoxin-like_helical"/>
</dbReference>
<keyword evidence="6" id="KW-0204">Cytolysis</keyword>
<keyword evidence="9" id="KW-1185">Reference proteome</keyword>
<keyword evidence="3" id="KW-0964">Secreted</keyword>
<organism evidence="8 9">
    <name type="scientific">Cyprinodon variegatus</name>
    <name type="common">Sheepshead minnow</name>
    <dbReference type="NCBI Taxonomy" id="28743"/>
    <lineage>
        <taxon>Eukaryota</taxon>
        <taxon>Metazoa</taxon>
        <taxon>Chordata</taxon>
        <taxon>Craniata</taxon>
        <taxon>Vertebrata</taxon>
        <taxon>Euteleostomi</taxon>
        <taxon>Actinopterygii</taxon>
        <taxon>Neopterygii</taxon>
        <taxon>Teleostei</taxon>
        <taxon>Neoteleostei</taxon>
        <taxon>Acanthomorphata</taxon>
        <taxon>Ovalentaria</taxon>
        <taxon>Atherinomorphae</taxon>
        <taxon>Cyprinodontiformes</taxon>
        <taxon>Cyprinodontidae</taxon>
        <taxon>Cyprinodon</taxon>
    </lineage>
</organism>
<dbReference type="GO" id="GO:0090729">
    <property type="term" value="F:toxin activity"/>
    <property type="evidence" value="ECO:0007669"/>
    <property type="project" value="UniProtKB-KW"/>
</dbReference>
<dbReference type="Pfam" id="PF21109">
    <property type="entry name" value="Stonustoxin_helical"/>
    <property type="match status" value="1"/>
</dbReference>
<dbReference type="Pfam" id="PF18078">
    <property type="entry name" value="Thioredoxin_11"/>
    <property type="match status" value="1"/>
</dbReference>
<reference evidence="8" key="1">
    <citation type="submission" date="2025-08" db="UniProtKB">
        <authorList>
            <consortium name="Ensembl"/>
        </authorList>
    </citation>
    <scope>IDENTIFICATION</scope>
</reference>
<dbReference type="InterPro" id="IPR001870">
    <property type="entry name" value="B30.2/SPRY"/>
</dbReference>
<accession>A0A3Q2CYS8</accession>
<evidence type="ECO:0000256" key="6">
    <source>
        <dbReference type="ARBA" id="ARBA00022852"/>
    </source>
</evidence>
<proteinExistence type="inferred from homology"/>
<comment type="similarity">
    <text evidence="2">Belongs to the SNTX/VTX toxin family.</text>
</comment>
<dbReference type="InterPro" id="IPR003879">
    <property type="entry name" value="Butyrophylin_SPRY"/>
</dbReference>
<dbReference type="InterPro" id="IPR003877">
    <property type="entry name" value="SPRY_dom"/>
</dbReference>
<evidence type="ECO:0000256" key="1">
    <source>
        <dbReference type="ARBA" id="ARBA00004613"/>
    </source>
</evidence>
<dbReference type="Ensembl" id="ENSCVAT00000017979.1">
    <property type="protein sequence ID" value="ENSCVAP00000011093.1"/>
    <property type="gene ID" value="ENSCVAG00000013314.1"/>
</dbReference>
<reference evidence="8" key="2">
    <citation type="submission" date="2025-09" db="UniProtKB">
        <authorList>
            <consortium name="Ensembl"/>
        </authorList>
    </citation>
    <scope>IDENTIFICATION</scope>
</reference>
<dbReference type="PANTHER" id="PTHR31594:SF16">
    <property type="entry name" value="SI:CH211-281L24.3"/>
    <property type="match status" value="1"/>
</dbReference>
<dbReference type="GO" id="GO:0005576">
    <property type="term" value="C:extracellular region"/>
    <property type="evidence" value="ECO:0007669"/>
    <property type="project" value="UniProtKB-SubCell"/>
</dbReference>
<dbReference type="SMART" id="SM00589">
    <property type="entry name" value="PRY"/>
    <property type="match status" value="1"/>
</dbReference>
<dbReference type="SUPFAM" id="SSF49899">
    <property type="entry name" value="Concanavalin A-like lectins/glucanases"/>
    <property type="match status" value="1"/>
</dbReference>
<dbReference type="Pfam" id="PF00622">
    <property type="entry name" value="SPRY"/>
    <property type="match status" value="1"/>
</dbReference>
<evidence type="ECO:0000259" key="7">
    <source>
        <dbReference type="PROSITE" id="PS50188"/>
    </source>
</evidence>
<dbReference type="Pfam" id="PF24674">
    <property type="entry name" value="MACPF_SNTX"/>
    <property type="match status" value="1"/>
</dbReference>
<evidence type="ECO:0000313" key="8">
    <source>
        <dbReference type="Ensembl" id="ENSCVAP00000011093.1"/>
    </source>
</evidence>
<evidence type="ECO:0000256" key="5">
    <source>
        <dbReference type="ARBA" id="ARBA00022735"/>
    </source>
</evidence>
<dbReference type="InterPro" id="IPR056072">
    <property type="entry name" value="SNTX_MACPF/CDC-like_dom"/>
</dbReference>
<sequence length="719" mass="82491">MMMFGVNSDGKFNCFNSVFSSRNPTFKNKTAVALLFRFFLNYNRFVFFSTDFTLWDRETIKKFTTRKTQNSSHYETIASDTIAAKTSLLKADESLTASVLSGLIDVGASANYLNDKKEFKNQSRVILHYKATTAYERLDLNHQDAKKLQARDVIKYSHATHVVTGILYGANAFFVFDSERLDISSLHSMEGSMQSLIKKIPKLDPEGNMVRNLREAEKSVMEKVSCKFYGDFILERNPTTFEEAADTYRNLPGLLGKDGEKSVPVKIWLSPLKNLDSAAAQLKGSISDVVLRKAENVWEGIREIQMRCNESLEGDVVKTFPQLHNKLKSFQDLCADYMKTIQQTMQEKIPLIREGEEEEEESLEKFLDEQENSPFSKKNLNMWLDNLDREINVIASCLDIMKGIKIIPEKSDLDREVLSVENALCFVFTSIEMSDAYMDQMASYFKETPNFVTLPAKDQWFFSDEVLENIKEKANMISETAKGLRSSSRFHFLVAALPNEEYTGATIYHYRKGVLKTKDFAKPAIHRVRNVTDKQDLMWYSCDLTLDPETVNGYLTLSAGDKKATSGSWEKYPKTEKRFDWYPQVLCREGLRGCHYFEVKWSSESTKDLGIGLAYESNPRRGNRKSTGFGYNNVSWFFGVNDDELRAWHDFSKIWKSSLPTGCNKIGVYLDWPAGTLSFYQVSSDTLTHLFTFENRFTEALYPGFYIYDKSNFAMFCPV</sequence>
<keyword evidence="4" id="KW-0800">Toxin</keyword>
<dbReference type="InterPro" id="IPR043136">
    <property type="entry name" value="B30.2/SPRY_sf"/>
</dbReference>